<protein>
    <submittedName>
        <fullName evidence="1">Uncharacterized protein</fullName>
    </submittedName>
</protein>
<gene>
    <name evidence="1" type="ORF">GCM10023235_72920</name>
</gene>
<dbReference type="Proteomes" id="UP001501752">
    <property type="component" value="Unassembled WGS sequence"/>
</dbReference>
<evidence type="ECO:0000313" key="1">
    <source>
        <dbReference type="EMBL" id="GAA4881859.1"/>
    </source>
</evidence>
<reference evidence="2" key="1">
    <citation type="journal article" date="2019" name="Int. J. Syst. Evol. Microbiol.">
        <title>The Global Catalogue of Microorganisms (GCM) 10K type strain sequencing project: providing services to taxonomists for standard genome sequencing and annotation.</title>
        <authorList>
            <consortium name="The Broad Institute Genomics Platform"/>
            <consortium name="The Broad Institute Genome Sequencing Center for Infectious Disease"/>
            <person name="Wu L."/>
            <person name="Ma J."/>
        </authorList>
    </citation>
    <scope>NUCLEOTIDE SEQUENCE [LARGE SCALE GENOMIC DNA]</scope>
    <source>
        <strain evidence="2">JCM 13006</strain>
    </source>
</reference>
<keyword evidence="2" id="KW-1185">Reference proteome</keyword>
<organism evidence="1 2">
    <name type="scientific">Kitasatospora terrestris</name>
    <dbReference type="NCBI Taxonomy" id="258051"/>
    <lineage>
        <taxon>Bacteria</taxon>
        <taxon>Bacillati</taxon>
        <taxon>Actinomycetota</taxon>
        <taxon>Actinomycetes</taxon>
        <taxon>Kitasatosporales</taxon>
        <taxon>Streptomycetaceae</taxon>
        <taxon>Kitasatospora</taxon>
    </lineage>
</organism>
<proteinExistence type="predicted"/>
<dbReference type="EMBL" id="BAABIS010000001">
    <property type="protein sequence ID" value="GAA4881859.1"/>
    <property type="molecule type" value="Genomic_DNA"/>
</dbReference>
<evidence type="ECO:0000313" key="2">
    <source>
        <dbReference type="Proteomes" id="UP001501752"/>
    </source>
</evidence>
<comment type="caution">
    <text evidence="1">The sequence shown here is derived from an EMBL/GenBank/DDBJ whole genome shotgun (WGS) entry which is preliminary data.</text>
</comment>
<accession>A0ABP9ENH7</accession>
<sequence length="97" mass="10106">MGAVLVNTWATWTTQGIQAGTGGVKTVEIGVITGDLTLHTTWIEGEARLTVQYSGALDWFTVEGSPVPAADEHTAREVHQRMVEGMKAGGGATAPVG</sequence>
<name>A0ABP9ENH7_9ACTN</name>